<dbReference type="EMBL" id="JAODZF010000006">
    <property type="protein sequence ID" value="MDH0142871.1"/>
    <property type="molecule type" value="Genomic_DNA"/>
</dbReference>
<proteinExistence type="predicted"/>
<dbReference type="KEGG" id="palc:A0T30_02095"/>
<protein>
    <submittedName>
        <fullName evidence="2">TPR repeat-containing protein</fullName>
    </submittedName>
    <submittedName>
        <fullName evidence="5">Tetratricopeptide repeat protein</fullName>
    </submittedName>
</protein>
<evidence type="ECO:0000313" key="4">
    <source>
        <dbReference type="EMBL" id="MDH0142871.1"/>
    </source>
</evidence>
<reference evidence="4" key="3">
    <citation type="submission" date="2022-09" db="EMBL/GenBank/DDBJ databases">
        <title>Intensive care unit water sources are persistently colonized with multi-drug resistant bacteria and are the site of extensive horizontal gene transfer of antibiotic resistance genes.</title>
        <authorList>
            <person name="Diorio-Toth L."/>
        </authorList>
    </citation>
    <scope>NUCLEOTIDE SEQUENCE</scope>
    <source>
        <strain evidence="4">GD04146</strain>
    </source>
</reference>
<gene>
    <name evidence="5" type="ORF">E6Q69_17065</name>
    <name evidence="2" type="ORF">KAM435_36250</name>
    <name evidence="3" type="ORF">KAM436_36900</name>
    <name evidence="4" type="ORF">N7380_11120</name>
</gene>
<sequence length="110" mass="12311">MTTPDSLEKLLARGVDNALLRFGLGKAYLDSGQPEQAAEHLQKCLGFDPNYSAAWKLLGQACQRLGMLEEARQAWHNGLEVARKRGDKQTEKEMTVFLRRLEKAARAPEA</sequence>
<evidence type="ECO:0000313" key="6">
    <source>
        <dbReference type="Proteomes" id="UP000321110"/>
    </source>
</evidence>
<dbReference type="InterPro" id="IPR011990">
    <property type="entry name" value="TPR-like_helical_dom_sf"/>
</dbReference>
<dbReference type="PROSITE" id="PS50005">
    <property type="entry name" value="TPR"/>
    <property type="match status" value="1"/>
</dbReference>
<reference evidence="2 7" key="2">
    <citation type="submission" date="2021-07" db="EMBL/GenBank/DDBJ databases">
        <title>Whole genome sequencing of carbapenem-resistant Pseudomonas spp. isolated in Japan.</title>
        <authorList>
            <person name="Suzuki M."/>
            <person name="Maehana S."/>
            <person name="Kitasato H."/>
        </authorList>
    </citation>
    <scope>NUCLEOTIDE SEQUENCE</scope>
    <source>
        <strain evidence="2">KAM435</strain>
        <strain evidence="3 7">KAM436</strain>
    </source>
</reference>
<organism evidence="5 6">
    <name type="scientific">Aquipseudomonas alcaligenes</name>
    <name type="common">Pseudomonas alcaligenes</name>
    <dbReference type="NCBI Taxonomy" id="43263"/>
    <lineage>
        <taxon>Bacteria</taxon>
        <taxon>Pseudomonadati</taxon>
        <taxon>Pseudomonadota</taxon>
        <taxon>Gammaproteobacteria</taxon>
        <taxon>Pseudomonadales</taxon>
        <taxon>Pseudomonadaceae</taxon>
        <taxon>Aquipseudomonas</taxon>
    </lineage>
</organism>
<dbReference type="SUPFAM" id="SSF48452">
    <property type="entry name" value="TPR-like"/>
    <property type="match status" value="1"/>
</dbReference>
<dbReference type="EMBL" id="SSFO01000287">
    <property type="protein sequence ID" value="TXI28029.1"/>
    <property type="molecule type" value="Genomic_DNA"/>
</dbReference>
<dbReference type="GeneID" id="42928550"/>
<reference evidence="5 6" key="1">
    <citation type="submission" date="2018-09" db="EMBL/GenBank/DDBJ databases">
        <title>Metagenome Assembled Genomes from an Advanced Water Purification Facility.</title>
        <authorList>
            <person name="Stamps B.W."/>
            <person name="Spear J.R."/>
        </authorList>
    </citation>
    <scope>NUCLEOTIDE SEQUENCE [LARGE SCALE GENOMIC DNA]</scope>
    <source>
        <strain evidence="5">Bin_52_1</strain>
    </source>
</reference>
<evidence type="ECO:0000313" key="7">
    <source>
        <dbReference type="Proteomes" id="UP000887228"/>
    </source>
</evidence>
<evidence type="ECO:0000313" key="2">
    <source>
        <dbReference type="EMBL" id="GIZ90298.1"/>
    </source>
</evidence>
<dbReference type="Proteomes" id="UP000321110">
    <property type="component" value="Unassembled WGS sequence"/>
</dbReference>
<dbReference type="Gene3D" id="1.25.40.10">
    <property type="entry name" value="Tetratricopeptide repeat domain"/>
    <property type="match status" value="1"/>
</dbReference>
<dbReference type="EMBL" id="BPMS01000023">
    <property type="protein sequence ID" value="GIZ90298.1"/>
    <property type="molecule type" value="Genomic_DNA"/>
</dbReference>
<feature type="repeat" description="TPR" evidence="1">
    <location>
        <begin position="18"/>
        <end position="51"/>
    </location>
</feature>
<evidence type="ECO:0000313" key="5">
    <source>
        <dbReference type="EMBL" id="TXI28029.1"/>
    </source>
</evidence>
<evidence type="ECO:0000256" key="1">
    <source>
        <dbReference type="PROSITE-ProRule" id="PRU00339"/>
    </source>
</evidence>
<dbReference type="EMBL" id="BPMT01000022">
    <property type="protein sequence ID" value="GIZ94722.1"/>
    <property type="molecule type" value="Genomic_DNA"/>
</dbReference>
<keyword evidence="1" id="KW-0802">TPR repeat</keyword>
<accession>A0A142ILN5</accession>
<dbReference type="Proteomes" id="UP000887212">
    <property type="component" value="Unassembled WGS sequence"/>
</dbReference>
<comment type="caution">
    <text evidence="5">The sequence shown here is derived from an EMBL/GenBank/DDBJ whole genome shotgun (WGS) entry which is preliminary data.</text>
</comment>
<dbReference type="InterPro" id="IPR019734">
    <property type="entry name" value="TPR_rpt"/>
</dbReference>
<dbReference type="Pfam" id="PF14559">
    <property type="entry name" value="TPR_19"/>
    <property type="match status" value="1"/>
</dbReference>
<dbReference type="Proteomes" id="UP000887228">
    <property type="component" value="Unassembled WGS sequence"/>
</dbReference>
<dbReference type="SMART" id="SM00028">
    <property type="entry name" value="TPR"/>
    <property type="match status" value="2"/>
</dbReference>
<dbReference type="RefSeq" id="WP_021700836.1">
    <property type="nucleotide sequence ID" value="NZ_AP024354.1"/>
</dbReference>
<evidence type="ECO:0000313" key="3">
    <source>
        <dbReference type="EMBL" id="GIZ94722.1"/>
    </source>
</evidence>
<name>A0A142ILN5_AQUAC</name>
<dbReference type="Proteomes" id="UP001158058">
    <property type="component" value="Unassembled WGS sequence"/>
</dbReference>
<dbReference type="AlphaFoldDB" id="A0A142ILN5"/>